<dbReference type="InterPro" id="IPR004360">
    <property type="entry name" value="Glyas_Fos-R_dOase_dom"/>
</dbReference>
<evidence type="ECO:0000313" key="2">
    <source>
        <dbReference type="EMBL" id="QGY42984.1"/>
    </source>
</evidence>
<dbReference type="Gene3D" id="3.10.180.10">
    <property type="entry name" value="2,3-Dihydroxybiphenyl 1,2-Dioxygenase, domain 1"/>
    <property type="match status" value="1"/>
</dbReference>
<dbReference type="KEGG" id="mcos:GM418_04720"/>
<dbReference type="InterPro" id="IPR029068">
    <property type="entry name" value="Glyas_Bleomycin-R_OHBP_Dase"/>
</dbReference>
<dbReference type="InterPro" id="IPR037523">
    <property type="entry name" value="VOC_core"/>
</dbReference>
<dbReference type="Proteomes" id="UP000428260">
    <property type="component" value="Chromosome"/>
</dbReference>
<dbReference type="EMBL" id="CP046401">
    <property type="protein sequence ID" value="QGY42984.1"/>
    <property type="molecule type" value="Genomic_DNA"/>
</dbReference>
<protein>
    <submittedName>
        <fullName evidence="2">VOC family protein</fullName>
    </submittedName>
</protein>
<dbReference type="CDD" id="cd06587">
    <property type="entry name" value="VOC"/>
    <property type="match status" value="1"/>
</dbReference>
<dbReference type="Pfam" id="PF00903">
    <property type="entry name" value="Glyoxalase"/>
    <property type="match status" value="1"/>
</dbReference>
<keyword evidence="3" id="KW-1185">Reference proteome</keyword>
<dbReference type="PANTHER" id="PTHR36503:SF1">
    <property type="entry name" value="BLR2520 PROTEIN"/>
    <property type="match status" value="1"/>
</dbReference>
<organism evidence="2 3">
    <name type="scientific">Maribellus comscasis</name>
    <dbReference type="NCBI Taxonomy" id="2681766"/>
    <lineage>
        <taxon>Bacteria</taxon>
        <taxon>Pseudomonadati</taxon>
        <taxon>Bacteroidota</taxon>
        <taxon>Bacteroidia</taxon>
        <taxon>Marinilabiliales</taxon>
        <taxon>Prolixibacteraceae</taxon>
        <taxon>Maribellus</taxon>
    </lineage>
</organism>
<proteinExistence type="predicted"/>
<dbReference type="PROSITE" id="PS51819">
    <property type="entry name" value="VOC"/>
    <property type="match status" value="1"/>
</dbReference>
<feature type="domain" description="VOC" evidence="1">
    <location>
        <begin position="4"/>
        <end position="122"/>
    </location>
</feature>
<dbReference type="PANTHER" id="PTHR36503">
    <property type="entry name" value="BLR2520 PROTEIN"/>
    <property type="match status" value="1"/>
</dbReference>
<evidence type="ECO:0000313" key="3">
    <source>
        <dbReference type="Proteomes" id="UP000428260"/>
    </source>
</evidence>
<accession>A0A6I6JZ66</accession>
<sequence length="123" mass="13875">MKLGAFSVSLNVKDIKVSKQFYENLGFSVFAGDVTQNYLIMKNENSLIGLFQGMFENNILTFNPGWDENANTLKNFDDVRDIQKDLKSKGINLEREADENTSGPENIVLFDPDGNVILIDQHV</sequence>
<gene>
    <name evidence="2" type="ORF">GM418_04720</name>
</gene>
<reference evidence="2 3" key="1">
    <citation type="submission" date="2019-11" db="EMBL/GenBank/DDBJ databases">
        <authorList>
            <person name="Zheng R.K."/>
            <person name="Sun C.M."/>
        </authorList>
    </citation>
    <scope>NUCLEOTIDE SEQUENCE [LARGE SCALE GENOMIC DNA]</scope>
    <source>
        <strain evidence="2 3">WC007</strain>
    </source>
</reference>
<evidence type="ECO:0000259" key="1">
    <source>
        <dbReference type="PROSITE" id="PS51819"/>
    </source>
</evidence>
<name>A0A6I6JZ66_9BACT</name>
<dbReference type="AlphaFoldDB" id="A0A6I6JZ66"/>
<dbReference type="SUPFAM" id="SSF54593">
    <property type="entry name" value="Glyoxalase/Bleomycin resistance protein/Dihydroxybiphenyl dioxygenase"/>
    <property type="match status" value="1"/>
</dbReference>
<dbReference type="RefSeq" id="WP_158863662.1">
    <property type="nucleotide sequence ID" value="NZ_CP046401.1"/>
</dbReference>